<dbReference type="SUPFAM" id="SSF159888">
    <property type="entry name" value="YdhG-like"/>
    <property type="match status" value="1"/>
</dbReference>
<sequence>MEANKTEFTNIDEYIANFPPDLQVILEKIREVIKEAAPDAKEKISYQMPAFELNGNLVYYAAFKKHIGFYPTAGGISAFQEELSAYKGAKGSVQFPLNKPIPFELIRRITEYRAAENREKGKK</sequence>
<evidence type="ECO:0000313" key="2">
    <source>
        <dbReference type="EMBL" id="GLX67781.1"/>
    </source>
</evidence>
<organism evidence="2 3">
    <name type="scientific">Paenibacillus glycanilyticus</name>
    <dbReference type="NCBI Taxonomy" id="126569"/>
    <lineage>
        <taxon>Bacteria</taxon>
        <taxon>Bacillati</taxon>
        <taxon>Bacillota</taxon>
        <taxon>Bacilli</taxon>
        <taxon>Bacillales</taxon>
        <taxon>Paenibacillaceae</taxon>
        <taxon>Paenibacillus</taxon>
    </lineage>
</organism>
<dbReference type="Pfam" id="PF08818">
    <property type="entry name" value="DUF1801"/>
    <property type="match status" value="1"/>
</dbReference>
<gene>
    <name evidence="2" type="ORF">MU1_21260</name>
</gene>
<accession>A0ABQ6GEM6</accession>
<reference evidence="2 3" key="1">
    <citation type="submission" date="2023-03" db="EMBL/GenBank/DDBJ databases">
        <title>Draft genome sequence of the bacteria which degrade cell wall of Tricholomamatutake.</title>
        <authorList>
            <person name="Konishi Y."/>
            <person name="Fukuta Y."/>
            <person name="Shirasaka N."/>
        </authorList>
    </citation>
    <scope>NUCLEOTIDE SEQUENCE [LARGE SCALE GENOMIC DNA]</scope>
    <source>
        <strain evidence="3">mu1</strain>
    </source>
</reference>
<dbReference type="EMBL" id="BSSQ01000009">
    <property type="protein sequence ID" value="GLX67781.1"/>
    <property type="molecule type" value="Genomic_DNA"/>
</dbReference>
<evidence type="ECO:0000259" key="1">
    <source>
        <dbReference type="Pfam" id="PF08818"/>
    </source>
</evidence>
<dbReference type="InterPro" id="IPR014922">
    <property type="entry name" value="YdhG-like"/>
</dbReference>
<comment type="caution">
    <text evidence="2">The sequence shown here is derived from an EMBL/GenBank/DDBJ whole genome shotgun (WGS) entry which is preliminary data.</text>
</comment>
<dbReference type="Proteomes" id="UP001157114">
    <property type="component" value="Unassembled WGS sequence"/>
</dbReference>
<evidence type="ECO:0000313" key="3">
    <source>
        <dbReference type="Proteomes" id="UP001157114"/>
    </source>
</evidence>
<protein>
    <recommendedName>
        <fullName evidence="1">YdhG-like domain-containing protein</fullName>
    </recommendedName>
</protein>
<name>A0ABQ6GEM6_9BACL</name>
<keyword evidence="3" id="KW-1185">Reference proteome</keyword>
<feature type="domain" description="YdhG-like" evidence="1">
    <location>
        <begin position="25"/>
        <end position="111"/>
    </location>
</feature>
<dbReference type="RefSeq" id="WP_284238538.1">
    <property type="nucleotide sequence ID" value="NZ_BSSQ01000009.1"/>
</dbReference>
<proteinExistence type="predicted"/>
<dbReference type="Gene3D" id="3.90.1150.200">
    <property type="match status" value="1"/>
</dbReference>